<dbReference type="Pfam" id="PF05650">
    <property type="entry name" value="DUF802"/>
    <property type="match status" value="1"/>
</dbReference>
<evidence type="ECO:0000256" key="1">
    <source>
        <dbReference type="SAM" id="Phobius"/>
    </source>
</evidence>
<keyword evidence="1" id="KW-0472">Membrane</keyword>
<dbReference type="RefSeq" id="WP_054256936.1">
    <property type="nucleotide sequence ID" value="NZ_CYIG01000028.1"/>
</dbReference>
<keyword evidence="1" id="KW-0812">Transmembrane</keyword>
<name>A0A1I7JX57_9BURK</name>
<sequence>MKKLFSAAAFAAGLSVVGWVGTGYLASHPLALATTLLIAGFYVLGAFELLRFMHATDALREALQALQDTPQRLADWLAPLPDTLRSAVQQRIEGTRAALPGPVLAPYLSGLLVLLGMLGTFAGMAVALNGTGAALEGAQGLAAIRDALSAPVRGLGLAFGTSVAGVAASAALGLMTALARRERIQAAQQLEAAMSAALRPFSSQHQRETQLRLMEQQANLLPDVAERIQACMDALERQQQALGDRLQAEQTRFYRDTEQAFQGLATSVQHTLSTSAADSAERAGAALQPAVQTALAGLAQESMRLQDAMAQQLRQQLDGLASQWGQSTAATAAHWREALTAHQQAQDAHTHGLGVALTRFTEDFTQHAHTLAQQLAQQTTAQAEAQSARWETLLAQQSQQAGQLATQQQQALRAATDGLAGHAAALQATVEQAHDALQTRWVAQDETRLAAWTQALQTQAAALHAQWQTQGAEAHAQLQQVHEALAQTAQALRAQGDAQLQQQADTQARRSAQDEQRLAAWTEALQTQAAGLLAQWQAHGAQAQGEMRQLHETLARTAEHITAQNAAQAQHLLNSLAQRAVQDEQRLAAWTQALQAQAETLRTQWQDGSAQTQAHLQQLQDTLARAAHDIHTQGSAQAQHLLDGLAQRAAQDEQRLATWAQALQAQAVQQHEALRQTAAEATRQQQQVSAALADAAGEITRQLHAQAQGTLGEVAALLQAAGEAPRAAAEAMGELRAKLADSMARDDAMLQERGRILEALAAQLEAARAATAEQRSAIDTLVQGATDMLAQAHARFESTLQAQAAQMEDVGAHARASAVEVASLGEAFGGAVQLFGDANAQTLAQLQRVEAALAQALARSDEQLDYYVAQAREVIELSVGAQKQIIDALQQLAARGEAAA</sequence>
<keyword evidence="4" id="KW-1185">Reference proteome</keyword>
<dbReference type="Proteomes" id="UP000183656">
    <property type="component" value="Unassembled WGS sequence"/>
</dbReference>
<organism evidence="3 4">
    <name type="scientific">Paenacidovorax caeni</name>
    <dbReference type="NCBI Taxonomy" id="343013"/>
    <lineage>
        <taxon>Bacteria</taxon>
        <taxon>Pseudomonadati</taxon>
        <taxon>Pseudomonadota</taxon>
        <taxon>Betaproteobacteria</taxon>
        <taxon>Burkholderiales</taxon>
        <taxon>Comamonadaceae</taxon>
        <taxon>Paenacidovorax</taxon>
    </lineage>
</organism>
<evidence type="ECO:0000259" key="2">
    <source>
        <dbReference type="Pfam" id="PF05650"/>
    </source>
</evidence>
<proteinExistence type="predicted"/>
<dbReference type="STRING" id="343013.SAMN04489707_10336"/>
<feature type="transmembrane region" description="Helical" evidence="1">
    <location>
        <begin position="28"/>
        <end position="50"/>
    </location>
</feature>
<dbReference type="EMBL" id="FPBX01000033">
    <property type="protein sequence ID" value="SFU89771.1"/>
    <property type="molecule type" value="Genomic_DNA"/>
</dbReference>
<evidence type="ECO:0000313" key="3">
    <source>
        <dbReference type="EMBL" id="SFU89771.1"/>
    </source>
</evidence>
<gene>
    <name evidence="3" type="ORF">SAMN04489707_10336</name>
</gene>
<dbReference type="AlphaFoldDB" id="A0A1I7JX57"/>
<dbReference type="OrthoDB" id="6053769at2"/>
<feature type="domain" description="DUF802" evidence="2">
    <location>
        <begin position="320"/>
        <end position="371"/>
    </location>
</feature>
<evidence type="ECO:0000313" key="4">
    <source>
        <dbReference type="Proteomes" id="UP000183656"/>
    </source>
</evidence>
<reference evidence="3 4" key="1">
    <citation type="submission" date="2016-10" db="EMBL/GenBank/DDBJ databases">
        <authorList>
            <person name="de Groot N.N."/>
        </authorList>
    </citation>
    <scope>NUCLEOTIDE SEQUENCE [LARGE SCALE GENOMIC DNA]</scope>
    <source>
        <strain evidence="3 4">R-24608</strain>
    </source>
</reference>
<feature type="transmembrane region" description="Helical" evidence="1">
    <location>
        <begin position="111"/>
        <end position="135"/>
    </location>
</feature>
<keyword evidence="1" id="KW-1133">Transmembrane helix</keyword>
<accession>A0A1I7JX57</accession>
<dbReference type="InterPro" id="IPR008520">
    <property type="entry name" value="DUF802"/>
</dbReference>
<protein>
    <recommendedName>
        <fullName evidence="2">DUF802 domain-containing protein</fullName>
    </recommendedName>
</protein>